<gene>
    <name evidence="7" type="ORF">AWRI3579_g3832</name>
</gene>
<protein>
    <submittedName>
        <fullName evidence="7">Mitochondrial DnaJ 2</fullName>
    </submittedName>
</protein>
<keyword evidence="8" id="KW-1185">Reference proteome</keyword>
<dbReference type="AlphaFoldDB" id="A0A1E5R6G7"/>
<evidence type="ECO:0000313" key="8">
    <source>
        <dbReference type="Proteomes" id="UP000095728"/>
    </source>
</evidence>
<keyword evidence="3" id="KW-0813">Transport</keyword>
<dbReference type="GO" id="GO:0030150">
    <property type="term" value="P:protein import into mitochondrial matrix"/>
    <property type="evidence" value="ECO:0007669"/>
    <property type="project" value="UniProtKB-ARBA"/>
</dbReference>
<dbReference type="InParanoid" id="A0A1E5R6G7"/>
<dbReference type="GO" id="GO:0001671">
    <property type="term" value="F:ATPase activator activity"/>
    <property type="evidence" value="ECO:0007669"/>
    <property type="project" value="UniProtKB-ARBA"/>
</dbReference>
<dbReference type="STRING" id="56408.A0A1E5R6G7"/>
<dbReference type="OrthoDB" id="240298at2759"/>
<dbReference type="InterPro" id="IPR001623">
    <property type="entry name" value="DnaJ_domain"/>
</dbReference>
<comment type="caution">
    <text evidence="7">The sequence shown here is derived from an EMBL/GenBank/DDBJ whole genome shotgun (WGS) entry which is preliminary data.</text>
</comment>
<keyword evidence="5" id="KW-0472">Membrane</keyword>
<accession>A0A1E5R6G7</accession>
<evidence type="ECO:0000256" key="3">
    <source>
        <dbReference type="ARBA" id="ARBA00023010"/>
    </source>
</evidence>
<dbReference type="EMBL" id="LPNM01000010">
    <property type="protein sequence ID" value="OEJ82133.1"/>
    <property type="molecule type" value="Genomic_DNA"/>
</dbReference>
<evidence type="ECO:0000313" key="7">
    <source>
        <dbReference type="EMBL" id="OEJ82133.1"/>
    </source>
</evidence>
<evidence type="ECO:0000256" key="6">
    <source>
        <dbReference type="ARBA" id="ARBA00023186"/>
    </source>
</evidence>
<sequence>MVLPLVVASGLTFVAVTVKSGIRAWVRYTRLHKVDIANLNDIDFISANQFRARTSDQLSNDPNTQKHMKIMHYLHEYQGGFYPTVNKEESLLIFNFKDLQSALINEKMIKSRHRQLMFLNHPDRNGSPLLASKINEAKDILLQYYSHR</sequence>
<comment type="subcellular location">
    <subcellularLocation>
        <location evidence="1">Mitochondrion inner membrane</location>
    </subcellularLocation>
</comment>
<dbReference type="Proteomes" id="UP000095728">
    <property type="component" value="Unassembled WGS sequence"/>
</dbReference>
<organism evidence="7 8">
    <name type="scientific">Hanseniaspora osmophila</name>
    <dbReference type="NCBI Taxonomy" id="56408"/>
    <lineage>
        <taxon>Eukaryota</taxon>
        <taxon>Fungi</taxon>
        <taxon>Dikarya</taxon>
        <taxon>Ascomycota</taxon>
        <taxon>Saccharomycotina</taxon>
        <taxon>Saccharomycetes</taxon>
        <taxon>Saccharomycodales</taxon>
        <taxon>Saccharomycodaceae</taxon>
        <taxon>Hanseniaspora</taxon>
    </lineage>
</organism>
<dbReference type="PANTHER" id="PTHR12763:SF29">
    <property type="entry name" value="MITOCHONDRIAL DNAJ HOMOLOG 2"/>
    <property type="match status" value="1"/>
</dbReference>
<dbReference type="GO" id="GO:0001405">
    <property type="term" value="C:PAM complex, Tim23 associated import motor"/>
    <property type="evidence" value="ECO:0007669"/>
    <property type="project" value="TreeGrafter"/>
</dbReference>
<evidence type="ECO:0000256" key="1">
    <source>
        <dbReference type="ARBA" id="ARBA00004273"/>
    </source>
</evidence>
<dbReference type="FunFam" id="1.10.287.110:FF:000001">
    <property type="entry name" value="Import inner membrane translocase subunit tim14"/>
    <property type="match status" value="1"/>
</dbReference>
<dbReference type="CDD" id="cd06257">
    <property type="entry name" value="DnaJ"/>
    <property type="match status" value="1"/>
</dbReference>
<keyword evidence="3" id="KW-0653">Protein transport</keyword>
<reference evidence="8" key="1">
    <citation type="journal article" date="2016" name="Genome Announc.">
        <title>Genome sequences of three species of Hanseniaspora isolated from spontaneous wine fermentations.</title>
        <authorList>
            <person name="Sternes P.R."/>
            <person name="Lee D."/>
            <person name="Kutyna D.R."/>
            <person name="Borneman A.R."/>
        </authorList>
    </citation>
    <scope>NUCLEOTIDE SEQUENCE [LARGE SCALE GENOMIC DNA]</scope>
    <source>
        <strain evidence="8">AWRI3579</strain>
    </source>
</reference>
<keyword evidence="3" id="KW-0811">Translocation</keyword>
<keyword evidence="4" id="KW-0496">Mitochondrion</keyword>
<dbReference type="PANTHER" id="PTHR12763">
    <property type="match status" value="1"/>
</dbReference>
<keyword evidence="2" id="KW-0999">Mitochondrion inner membrane</keyword>
<keyword evidence="6" id="KW-0143">Chaperone</keyword>
<proteinExistence type="predicted"/>
<evidence type="ECO:0000256" key="5">
    <source>
        <dbReference type="ARBA" id="ARBA00023136"/>
    </source>
</evidence>
<dbReference type="InterPro" id="IPR036869">
    <property type="entry name" value="J_dom_sf"/>
</dbReference>
<name>A0A1E5R6G7_9ASCO</name>
<evidence type="ECO:0000256" key="4">
    <source>
        <dbReference type="ARBA" id="ARBA00023128"/>
    </source>
</evidence>
<evidence type="ECO:0000256" key="2">
    <source>
        <dbReference type="ARBA" id="ARBA00022792"/>
    </source>
</evidence>
<dbReference type="SUPFAM" id="SSF46565">
    <property type="entry name" value="Chaperone J-domain"/>
    <property type="match status" value="1"/>
</dbReference>
<dbReference type="Gene3D" id="1.10.287.110">
    <property type="entry name" value="DnaJ domain"/>
    <property type="match status" value="1"/>
</dbReference>
<dbReference type="FunCoup" id="A0A1E5R6G7">
    <property type="interactions" value="82"/>
</dbReference>